<dbReference type="WBParaSite" id="ECPE_0001225201-mRNA-1">
    <property type="protein sequence ID" value="ECPE_0001225201-mRNA-1"/>
    <property type="gene ID" value="ECPE_0001225201"/>
</dbReference>
<organism evidence="4">
    <name type="scientific">Echinostoma caproni</name>
    <dbReference type="NCBI Taxonomy" id="27848"/>
    <lineage>
        <taxon>Eukaryota</taxon>
        <taxon>Metazoa</taxon>
        <taxon>Spiralia</taxon>
        <taxon>Lophotrochozoa</taxon>
        <taxon>Platyhelminthes</taxon>
        <taxon>Trematoda</taxon>
        <taxon>Digenea</taxon>
        <taxon>Plagiorchiida</taxon>
        <taxon>Echinostomata</taxon>
        <taxon>Echinostomatoidea</taxon>
        <taxon>Echinostomatidae</taxon>
        <taxon>Echinostoma</taxon>
    </lineage>
</organism>
<accession>A0A183AZ31</accession>
<keyword evidence="3" id="KW-1185">Reference proteome</keyword>
<evidence type="ECO:0000313" key="2">
    <source>
        <dbReference type="EMBL" id="VDP89476.1"/>
    </source>
</evidence>
<dbReference type="AlphaFoldDB" id="A0A183AZ31"/>
<dbReference type="PROSITE" id="PS50878">
    <property type="entry name" value="RT_POL"/>
    <property type="match status" value="1"/>
</dbReference>
<dbReference type="OrthoDB" id="6782675at2759"/>
<reference evidence="4" key="1">
    <citation type="submission" date="2016-06" db="UniProtKB">
        <authorList>
            <consortium name="WormBaseParasite"/>
        </authorList>
    </citation>
    <scope>IDENTIFICATION</scope>
</reference>
<reference evidence="2 3" key="2">
    <citation type="submission" date="2018-11" db="EMBL/GenBank/DDBJ databases">
        <authorList>
            <consortium name="Pathogen Informatics"/>
        </authorList>
    </citation>
    <scope>NUCLEOTIDE SEQUENCE [LARGE SCALE GENOMIC DNA]</scope>
    <source>
        <strain evidence="2 3">Egypt</strain>
    </source>
</reference>
<dbReference type="PANTHER" id="PTHR21301">
    <property type="entry name" value="REVERSE TRANSCRIPTASE"/>
    <property type="match status" value="1"/>
</dbReference>
<gene>
    <name evidence="2" type="ORF">ECPE_LOCUS12216</name>
</gene>
<dbReference type="EMBL" id="UZAN01052408">
    <property type="protein sequence ID" value="VDP89476.1"/>
    <property type="molecule type" value="Genomic_DNA"/>
</dbReference>
<protein>
    <submittedName>
        <fullName evidence="4">Reverse transcriptase domain-containing protein</fullName>
    </submittedName>
</protein>
<dbReference type="Proteomes" id="UP000272942">
    <property type="component" value="Unassembled WGS sequence"/>
</dbReference>
<dbReference type="PANTHER" id="PTHR21301:SF10">
    <property type="entry name" value="REVERSE TRANSCRIPTASE DOMAIN-CONTAINING PROTEIN"/>
    <property type="match status" value="1"/>
</dbReference>
<proteinExistence type="predicted"/>
<sequence>MVKHTVMDSFELMGILNKIDMASFDFQSLFTNVPVREVMQIICDYVDKKQIRPSLLVSVPERLLLLCETDASLSFQGNAYRQIDDVAMASPLSPVLSDLFMANLEQKGANILEHAIL</sequence>
<feature type="domain" description="Reverse transcriptase" evidence="1">
    <location>
        <begin position="1"/>
        <end position="117"/>
    </location>
</feature>
<evidence type="ECO:0000313" key="3">
    <source>
        <dbReference type="Proteomes" id="UP000272942"/>
    </source>
</evidence>
<evidence type="ECO:0000313" key="4">
    <source>
        <dbReference type="WBParaSite" id="ECPE_0001225201-mRNA-1"/>
    </source>
</evidence>
<dbReference type="InterPro" id="IPR000477">
    <property type="entry name" value="RT_dom"/>
</dbReference>
<name>A0A183AZ31_9TREM</name>
<evidence type="ECO:0000259" key="1">
    <source>
        <dbReference type="PROSITE" id="PS50878"/>
    </source>
</evidence>